<protein>
    <submittedName>
        <fullName evidence="1">Nitrate reductase molybdenum cofactor assembly chaperone</fullName>
    </submittedName>
</protein>
<dbReference type="PANTHER" id="PTHR43680">
    <property type="entry name" value="NITRATE REDUCTASE MOLYBDENUM COFACTOR ASSEMBLY CHAPERONE"/>
    <property type="match status" value="1"/>
</dbReference>
<keyword evidence="2" id="KW-1185">Reference proteome</keyword>
<dbReference type="Gene3D" id="1.10.3480.10">
    <property type="entry name" value="TorD-like"/>
    <property type="match status" value="1"/>
</dbReference>
<dbReference type="GO" id="GO:0042128">
    <property type="term" value="P:nitrate assimilation"/>
    <property type="evidence" value="ECO:0007669"/>
    <property type="project" value="TreeGrafter"/>
</dbReference>
<evidence type="ECO:0000313" key="1">
    <source>
        <dbReference type="EMBL" id="BCO37144.1"/>
    </source>
</evidence>
<dbReference type="GO" id="GO:0016530">
    <property type="term" value="F:metallochaperone activity"/>
    <property type="evidence" value="ECO:0007669"/>
    <property type="project" value="TreeGrafter"/>
</dbReference>
<dbReference type="STRING" id="110505.ACT16_20225"/>
<dbReference type="PANTHER" id="PTHR43680:SF2">
    <property type="entry name" value="NITRATE REDUCTASE MOLYBDENUM COFACTOR ASSEMBLY CHAPERONE NARJ"/>
    <property type="match status" value="1"/>
</dbReference>
<reference evidence="1 2" key="1">
    <citation type="submission" date="2020-12" db="EMBL/GenBank/DDBJ databases">
        <title>Complete genome sequence of Mycobacterium heckeshornense JCM 15655T, closely related to a pathogenic non-tuberculous mycobacterial species Mycobacterium xenopi.</title>
        <authorList>
            <person name="Yoshida M."/>
            <person name="Fukano H."/>
            <person name="Asakura T."/>
            <person name="Suzuki M."/>
            <person name="Hoshino Y."/>
        </authorList>
    </citation>
    <scope>NUCLEOTIDE SEQUENCE [LARGE SCALE GENOMIC DNA]</scope>
    <source>
        <strain evidence="1 2">JCM 15655</strain>
    </source>
</reference>
<dbReference type="InterPro" id="IPR003765">
    <property type="entry name" value="NO3_reductase_chaperone_NarJ"/>
</dbReference>
<dbReference type="AlphaFoldDB" id="A0A2G8B5T9"/>
<dbReference type="EMBL" id="AP024237">
    <property type="protein sequence ID" value="BCO37144.1"/>
    <property type="molecule type" value="Genomic_DNA"/>
</dbReference>
<dbReference type="Proteomes" id="UP000595446">
    <property type="component" value="Chromosome"/>
</dbReference>
<accession>A0A2G8B5T9</accession>
<dbReference type="Pfam" id="PF02613">
    <property type="entry name" value="Nitrate_red_del"/>
    <property type="match status" value="1"/>
</dbReference>
<organism evidence="1 2">
    <name type="scientific">Mycobacterium heckeshornense</name>
    <dbReference type="NCBI Taxonomy" id="110505"/>
    <lineage>
        <taxon>Bacteria</taxon>
        <taxon>Bacillati</taxon>
        <taxon>Actinomycetota</taxon>
        <taxon>Actinomycetes</taxon>
        <taxon>Mycobacteriales</taxon>
        <taxon>Mycobacteriaceae</taxon>
        <taxon>Mycobacterium</taxon>
    </lineage>
</organism>
<dbReference type="NCBIfam" id="TIGR00684">
    <property type="entry name" value="narJ"/>
    <property type="match status" value="1"/>
</dbReference>
<dbReference type="InterPro" id="IPR036411">
    <property type="entry name" value="TorD-like_sf"/>
</dbReference>
<dbReference type="GO" id="GO:0051082">
    <property type="term" value="F:unfolded protein binding"/>
    <property type="evidence" value="ECO:0007669"/>
    <property type="project" value="InterPro"/>
</dbReference>
<name>A0A2G8B5T9_9MYCO</name>
<dbReference type="RefSeq" id="WP_048893245.1">
    <property type="nucleotide sequence ID" value="NZ_AP024237.1"/>
</dbReference>
<proteinExistence type="predicted"/>
<gene>
    <name evidence="1" type="primary">narJ_2</name>
    <name evidence="1" type="ORF">MHEC_35770</name>
</gene>
<dbReference type="InterPro" id="IPR020945">
    <property type="entry name" value="DMSO/NO3_reduct_chaperone"/>
</dbReference>
<dbReference type="OrthoDB" id="4307003at2"/>
<sequence>MNTQAIKLASVLLQYPTTALFDGLDTLDKFAAETSPKPTRESFGRFLSWLRATPPNDVAQHYVQTFDMRRRCSLYLTYYRYGDTRKRGMAMVTFKAAYRDAGFVPSGDELPDYLPMVLDFATLCPRGKRLLSGHRTDLELLRRALVTAQSPYADVVAAVIATFPRLGRREFEQVRAAWESGPPSEEVGLEPFAPPDYLAGYGPKQTP</sequence>
<dbReference type="SUPFAM" id="SSF89155">
    <property type="entry name" value="TorD-like"/>
    <property type="match status" value="1"/>
</dbReference>
<evidence type="ECO:0000313" key="2">
    <source>
        <dbReference type="Proteomes" id="UP000595446"/>
    </source>
</evidence>
<dbReference type="GO" id="GO:0051131">
    <property type="term" value="P:chaperone-mediated protein complex assembly"/>
    <property type="evidence" value="ECO:0007669"/>
    <property type="project" value="InterPro"/>
</dbReference>